<evidence type="ECO:0000256" key="1">
    <source>
        <dbReference type="ARBA" id="ARBA00004141"/>
    </source>
</evidence>
<dbReference type="Proteomes" id="UP000261011">
    <property type="component" value="Unassembled WGS sequence"/>
</dbReference>
<reference evidence="9 10" key="1">
    <citation type="submission" date="2018-08" db="EMBL/GenBank/DDBJ databases">
        <title>A genome reference for cultivated species of the human gut microbiota.</title>
        <authorList>
            <person name="Zou Y."/>
            <person name="Xue W."/>
            <person name="Luo G."/>
        </authorList>
    </citation>
    <scope>NUCLEOTIDE SEQUENCE [LARGE SCALE GENOMIC DNA]</scope>
    <source>
        <strain evidence="9 10">OF01-3</strain>
    </source>
</reference>
<feature type="transmembrane region" description="Helical" evidence="7">
    <location>
        <begin position="55"/>
        <end position="79"/>
    </location>
</feature>
<comment type="caution">
    <text evidence="9">The sequence shown here is derived from an EMBL/GenBank/DDBJ whole genome shotgun (WGS) entry which is preliminary data.</text>
</comment>
<keyword evidence="5 7" id="KW-1133">Transmembrane helix</keyword>
<evidence type="ECO:0000256" key="2">
    <source>
        <dbReference type="ARBA" id="ARBA00009045"/>
    </source>
</evidence>
<accession>A0A3E2TGZ1</accession>
<name>A0A3E2TGZ1_9FIRM</name>
<dbReference type="AlphaFoldDB" id="A0A3E2TGZ1"/>
<dbReference type="InterPro" id="IPR050925">
    <property type="entry name" value="Rhomboid_protease_S54"/>
</dbReference>
<keyword evidence="4" id="KW-0378">Hydrolase</keyword>
<evidence type="ECO:0000313" key="10">
    <source>
        <dbReference type="Proteomes" id="UP000261011"/>
    </source>
</evidence>
<evidence type="ECO:0000256" key="6">
    <source>
        <dbReference type="ARBA" id="ARBA00023136"/>
    </source>
</evidence>
<dbReference type="InterPro" id="IPR022764">
    <property type="entry name" value="Peptidase_S54_rhomboid_dom"/>
</dbReference>
<evidence type="ECO:0000259" key="8">
    <source>
        <dbReference type="Pfam" id="PF01694"/>
    </source>
</evidence>
<feature type="transmembrane region" description="Helical" evidence="7">
    <location>
        <begin position="172"/>
        <end position="191"/>
    </location>
</feature>
<keyword evidence="9" id="KW-0645">Protease</keyword>
<dbReference type="Pfam" id="PF01694">
    <property type="entry name" value="Rhomboid"/>
    <property type="match status" value="1"/>
</dbReference>
<dbReference type="SUPFAM" id="SSF144091">
    <property type="entry name" value="Rhomboid-like"/>
    <property type="match status" value="1"/>
</dbReference>
<comment type="similarity">
    <text evidence="2">Belongs to the peptidase S54 family.</text>
</comment>
<dbReference type="PANTHER" id="PTHR43731:SF14">
    <property type="entry name" value="PRESENILIN-ASSOCIATED RHOMBOID-LIKE PROTEIN, MITOCHONDRIAL"/>
    <property type="match status" value="1"/>
</dbReference>
<feature type="transmembrane region" description="Helical" evidence="7">
    <location>
        <begin position="118"/>
        <end position="138"/>
    </location>
</feature>
<evidence type="ECO:0000313" key="9">
    <source>
        <dbReference type="EMBL" id="RGB75531.1"/>
    </source>
</evidence>
<dbReference type="OrthoDB" id="9813074at2"/>
<dbReference type="RefSeq" id="WP_117521981.1">
    <property type="nucleotide sequence ID" value="NZ_AP031484.1"/>
</dbReference>
<evidence type="ECO:0000256" key="7">
    <source>
        <dbReference type="SAM" id="Phobius"/>
    </source>
</evidence>
<feature type="transmembrane region" description="Helical" evidence="7">
    <location>
        <begin position="91"/>
        <end position="112"/>
    </location>
</feature>
<sequence>MNNFKNLGESKVTRALLIINIAVFAIMTFTGGSESTANLIRFGAVHKGLIANGQWWRLFTASFIHIGIAHILFNMYFLYQLGPVFERLYGSINFLIIYLLAGIMGNLLTFAFGTPNTISAGASTSLYGMFGLALGIMLNYRGDEILRSFGASFLTVIAINIVYSLLSPSVGILGHLGGLLAGVILSGIFPVVNRSLSTSTQAISIAAFVVIMILFVRIGMKSMTMGG</sequence>
<feature type="domain" description="Peptidase S54 rhomboid" evidence="8">
    <location>
        <begin position="53"/>
        <end position="188"/>
    </location>
</feature>
<feature type="transmembrane region" description="Helical" evidence="7">
    <location>
        <begin position="145"/>
        <end position="166"/>
    </location>
</feature>
<dbReference type="PANTHER" id="PTHR43731">
    <property type="entry name" value="RHOMBOID PROTEASE"/>
    <property type="match status" value="1"/>
</dbReference>
<keyword evidence="6 7" id="KW-0472">Membrane</keyword>
<dbReference type="Gene3D" id="1.20.1540.10">
    <property type="entry name" value="Rhomboid-like"/>
    <property type="match status" value="1"/>
</dbReference>
<dbReference type="GO" id="GO:0006508">
    <property type="term" value="P:proteolysis"/>
    <property type="evidence" value="ECO:0007669"/>
    <property type="project" value="UniProtKB-KW"/>
</dbReference>
<keyword evidence="10" id="KW-1185">Reference proteome</keyword>
<dbReference type="InterPro" id="IPR035952">
    <property type="entry name" value="Rhomboid-like_sf"/>
</dbReference>
<evidence type="ECO:0000256" key="4">
    <source>
        <dbReference type="ARBA" id="ARBA00022801"/>
    </source>
</evidence>
<keyword evidence="3 7" id="KW-0812">Transmembrane</keyword>
<proteinExistence type="inferred from homology"/>
<gene>
    <name evidence="9" type="ORF">DXA39_06920</name>
</gene>
<evidence type="ECO:0000256" key="3">
    <source>
        <dbReference type="ARBA" id="ARBA00022692"/>
    </source>
</evidence>
<dbReference type="GO" id="GO:0016020">
    <property type="term" value="C:membrane"/>
    <property type="evidence" value="ECO:0007669"/>
    <property type="project" value="UniProtKB-SubCell"/>
</dbReference>
<comment type="subcellular location">
    <subcellularLocation>
        <location evidence="1">Membrane</location>
        <topology evidence="1">Multi-pass membrane protein</topology>
    </subcellularLocation>
</comment>
<evidence type="ECO:0000256" key="5">
    <source>
        <dbReference type="ARBA" id="ARBA00022989"/>
    </source>
</evidence>
<feature type="transmembrane region" description="Helical" evidence="7">
    <location>
        <begin position="203"/>
        <end position="220"/>
    </location>
</feature>
<organism evidence="9 10">
    <name type="scientific">Anaerococcus nagyae</name>
    <dbReference type="NCBI Taxonomy" id="1755241"/>
    <lineage>
        <taxon>Bacteria</taxon>
        <taxon>Bacillati</taxon>
        <taxon>Bacillota</taxon>
        <taxon>Tissierellia</taxon>
        <taxon>Tissierellales</taxon>
        <taxon>Peptoniphilaceae</taxon>
        <taxon>Anaerococcus</taxon>
    </lineage>
</organism>
<feature type="transmembrane region" description="Helical" evidence="7">
    <location>
        <begin position="12"/>
        <end position="32"/>
    </location>
</feature>
<protein>
    <submittedName>
        <fullName evidence="9">Rhomboid family intramembrane serine protease</fullName>
    </submittedName>
</protein>
<dbReference type="GO" id="GO:0004252">
    <property type="term" value="F:serine-type endopeptidase activity"/>
    <property type="evidence" value="ECO:0007669"/>
    <property type="project" value="InterPro"/>
</dbReference>
<dbReference type="EMBL" id="QVEU01000005">
    <property type="protein sequence ID" value="RGB75531.1"/>
    <property type="molecule type" value="Genomic_DNA"/>
</dbReference>